<dbReference type="Gene3D" id="3.10.50.10">
    <property type="match status" value="1"/>
</dbReference>
<dbReference type="InterPro" id="IPR036861">
    <property type="entry name" value="Endochitinase-like_sf"/>
</dbReference>
<evidence type="ECO:0000259" key="15">
    <source>
        <dbReference type="PROSITE" id="PS50941"/>
    </source>
</evidence>
<dbReference type="PROSITE" id="PS00026">
    <property type="entry name" value="CHIT_BIND_I_1"/>
    <property type="match status" value="1"/>
</dbReference>
<reference evidence="17" key="1">
    <citation type="submission" date="2020-01" db="EMBL/GenBank/DDBJ databases">
        <title>Identification and distribution of gene clusters putatively required for synthesis of sphingolipid metabolism inhibitors in phylogenetically diverse species of the filamentous fungus Fusarium.</title>
        <authorList>
            <person name="Kim H.-S."/>
            <person name="Busman M."/>
            <person name="Brown D.W."/>
            <person name="Divon H."/>
            <person name="Uhlig S."/>
            <person name="Proctor R.H."/>
        </authorList>
    </citation>
    <scope>NUCLEOTIDE SEQUENCE</scope>
    <source>
        <strain evidence="17">NRRL 31653</strain>
    </source>
</reference>
<evidence type="ECO:0000256" key="13">
    <source>
        <dbReference type="RuleBase" id="RU000489"/>
    </source>
</evidence>
<evidence type="ECO:0000256" key="7">
    <source>
        <dbReference type="ARBA" id="ARBA00022801"/>
    </source>
</evidence>
<keyword evidence="18" id="KW-1185">Reference proteome</keyword>
<dbReference type="InterPro" id="IPR050314">
    <property type="entry name" value="Glycosyl_Hydrlase_18"/>
</dbReference>
<dbReference type="PROSITE" id="PS51910">
    <property type="entry name" value="GH18_2"/>
    <property type="match status" value="1"/>
</dbReference>
<gene>
    <name evidence="17" type="ORF">FAGAP_8398</name>
</gene>
<dbReference type="GO" id="GO:0000272">
    <property type="term" value="P:polysaccharide catabolic process"/>
    <property type="evidence" value="ECO:0007669"/>
    <property type="project" value="UniProtKB-KW"/>
</dbReference>
<feature type="disulfide bond" evidence="12">
    <location>
        <begin position="74"/>
        <end position="86"/>
    </location>
</feature>
<keyword evidence="7 13" id="KW-0378">Hydrolase</keyword>
<dbReference type="Gene3D" id="3.20.20.80">
    <property type="entry name" value="Glycosidases"/>
    <property type="match status" value="1"/>
</dbReference>
<protein>
    <recommendedName>
        <fullName evidence="4">chitinase</fullName>
        <ecNumber evidence="4">3.2.1.14</ecNumber>
    </recommendedName>
</protein>
<dbReference type="SMART" id="SM00270">
    <property type="entry name" value="ChtBD1"/>
    <property type="match status" value="3"/>
</dbReference>
<dbReference type="SUPFAM" id="SSF54556">
    <property type="entry name" value="Chitinase insertion domain"/>
    <property type="match status" value="1"/>
</dbReference>
<feature type="domain" description="Chitin-binding type-1" evidence="15">
    <location>
        <begin position="51"/>
        <end position="109"/>
    </location>
</feature>
<dbReference type="GO" id="GO:0006032">
    <property type="term" value="P:chitin catabolic process"/>
    <property type="evidence" value="ECO:0007669"/>
    <property type="project" value="UniProtKB-KW"/>
</dbReference>
<dbReference type="SUPFAM" id="SSF57016">
    <property type="entry name" value="Plant lectins/antimicrobial peptides"/>
    <property type="match status" value="3"/>
</dbReference>
<dbReference type="Pfam" id="PF00704">
    <property type="entry name" value="Glyco_hydro_18"/>
    <property type="match status" value="1"/>
</dbReference>
<comment type="caution">
    <text evidence="17">The sequence shown here is derived from an EMBL/GenBank/DDBJ whole genome shotgun (WGS) entry which is preliminary data.</text>
</comment>
<feature type="disulfide bond" evidence="12">
    <location>
        <begin position="79"/>
        <end position="93"/>
    </location>
</feature>
<dbReference type="Proteomes" id="UP000737391">
    <property type="component" value="Unassembled WGS sequence"/>
</dbReference>
<dbReference type="PANTHER" id="PTHR11177">
    <property type="entry name" value="CHITINASE"/>
    <property type="match status" value="1"/>
</dbReference>
<keyword evidence="6 12" id="KW-0147">Chitin-binding</keyword>
<keyword evidence="11" id="KW-0624">Polysaccharide degradation</keyword>
<dbReference type="InterPro" id="IPR017853">
    <property type="entry name" value="GH"/>
</dbReference>
<evidence type="ECO:0000256" key="9">
    <source>
        <dbReference type="ARBA" id="ARBA00023277"/>
    </source>
</evidence>
<evidence type="ECO:0000256" key="12">
    <source>
        <dbReference type="PROSITE-ProRule" id="PRU00261"/>
    </source>
</evidence>
<evidence type="ECO:0000256" key="2">
    <source>
        <dbReference type="ARBA" id="ARBA00004613"/>
    </source>
</evidence>
<proteinExistence type="inferred from homology"/>
<dbReference type="PROSITE" id="PS50941">
    <property type="entry name" value="CHIT_BIND_I_2"/>
    <property type="match status" value="1"/>
</dbReference>
<keyword evidence="10 13" id="KW-0326">Glycosidase</keyword>
<name>A0A9P5B4K0_9HYPO</name>
<keyword evidence="8" id="KW-0146">Chitin degradation</keyword>
<dbReference type="SMART" id="SM00636">
    <property type="entry name" value="Glyco_18"/>
    <property type="match status" value="1"/>
</dbReference>
<comment type="caution">
    <text evidence="12">Lacks conserved residue(s) required for the propagation of feature annotation.</text>
</comment>
<evidence type="ECO:0000256" key="3">
    <source>
        <dbReference type="ARBA" id="ARBA00008682"/>
    </source>
</evidence>
<dbReference type="EMBL" id="LUFC02000640">
    <property type="protein sequence ID" value="KAF4495465.1"/>
    <property type="molecule type" value="Genomic_DNA"/>
</dbReference>
<organism evidence="17 18">
    <name type="scientific">Fusarium agapanthi</name>
    <dbReference type="NCBI Taxonomy" id="1803897"/>
    <lineage>
        <taxon>Eukaryota</taxon>
        <taxon>Fungi</taxon>
        <taxon>Dikarya</taxon>
        <taxon>Ascomycota</taxon>
        <taxon>Pezizomycotina</taxon>
        <taxon>Sordariomycetes</taxon>
        <taxon>Hypocreomycetidae</taxon>
        <taxon>Hypocreales</taxon>
        <taxon>Nectriaceae</taxon>
        <taxon>Fusarium</taxon>
        <taxon>Fusarium fujikuroi species complex</taxon>
    </lineage>
</organism>
<dbReference type="PROSITE" id="PS01095">
    <property type="entry name" value="GH18_1"/>
    <property type="match status" value="1"/>
</dbReference>
<dbReference type="SUPFAM" id="SSF51445">
    <property type="entry name" value="(Trans)glycosidases"/>
    <property type="match status" value="1"/>
</dbReference>
<evidence type="ECO:0000256" key="10">
    <source>
        <dbReference type="ARBA" id="ARBA00023295"/>
    </source>
</evidence>
<feature type="domain" description="GH18" evidence="16">
    <location>
        <begin position="158"/>
        <end position="516"/>
    </location>
</feature>
<evidence type="ECO:0000256" key="14">
    <source>
        <dbReference type="SAM" id="SignalP"/>
    </source>
</evidence>
<keyword evidence="12" id="KW-1015">Disulfide bond</keyword>
<keyword evidence="5" id="KW-0964">Secreted</keyword>
<dbReference type="GO" id="GO:0008843">
    <property type="term" value="F:endochitinase activity"/>
    <property type="evidence" value="ECO:0007669"/>
    <property type="project" value="UniProtKB-EC"/>
</dbReference>
<dbReference type="Pfam" id="PF00187">
    <property type="entry name" value="Chitin_bind_1"/>
    <property type="match status" value="1"/>
</dbReference>
<evidence type="ECO:0000256" key="1">
    <source>
        <dbReference type="ARBA" id="ARBA00000822"/>
    </source>
</evidence>
<dbReference type="InterPro" id="IPR001223">
    <property type="entry name" value="Glyco_hydro18_cat"/>
</dbReference>
<dbReference type="InterPro" id="IPR001002">
    <property type="entry name" value="Chitin-bd_1"/>
</dbReference>
<feature type="chain" id="PRO_5040474884" description="chitinase" evidence="14">
    <location>
        <begin position="28"/>
        <end position="1266"/>
    </location>
</feature>
<evidence type="ECO:0000256" key="5">
    <source>
        <dbReference type="ARBA" id="ARBA00022525"/>
    </source>
</evidence>
<evidence type="ECO:0000256" key="8">
    <source>
        <dbReference type="ARBA" id="ARBA00023024"/>
    </source>
</evidence>
<comment type="subcellular location">
    <subcellularLocation>
        <location evidence="2">Secreted</location>
    </subcellularLocation>
</comment>
<dbReference type="GO" id="GO:0008061">
    <property type="term" value="F:chitin binding"/>
    <property type="evidence" value="ECO:0007669"/>
    <property type="project" value="UniProtKB-UniRule"/>
</dbReference>
<comment type="catalytic activity">
    <reaction evidence="1">
        <text>Random endo-hydrolysis of N-acetyl-beta-D-glucosaminide (1-&gt;4)-beta-linkages in chitin and chitodextrins.</text>
        <dbReference type="EC" id="3.2.1.14"/>
    </reaction>
</comment>
<dbReference type="GO" id="GO:0005576">
    <property type="term" value="C:extracellular region"/>
    <property type="evidence" value="ECO:0007669"/>
    <property type="project" value="UniProtKB-SubCell"/>
</dbReference>
<dbReference type="AlphaFoldDB" id="A0A9P5B4K0"/>
<dbReference type="InterPro" id="IPR029070">
    <property type="entry name" value="Chitinase_insertion_sf"/>
</dbReference>
<dbReference type="PANTHER" id="PTHR11177:SF402">
    <property type="entry name" value="CHITINASE"/>
    <property type="match status" value="1"/>
</dbReference>
<dbReference type="CDD" id="cd00035">
    <property type="entry name" value="ChtBD1"/>
    <property type="match status" value="2"/>
</dbReference>
<comment type="similarity">
    <text evidence="3">Belongs to the glycosyl hydrolase 18 family. Chitinase class V subfamily.</text>
</comment>
<dbReference type="Gene3D" id="3.30.60.10">
    <property type="entry name" value="Endochitinase-like"/>
    <property type="match status" value="3"/>
</dbReference>
<evidence type="ECO:0000313" key="17">
    <source>
        <dbReference type="EMBL" id="KAF4495465.1"/>
    </source>
</evidence>
<evidence type="ECO:0000256" key="6">
    <source>
        <dbReference type="ARBA" id="ARBA00022669"/>
    </source>
</evidence>
<keyword evidence="14" id="KW-0732">Signal</keyword>
<dbReference type="EC" id="3.2.1.14" evidence="4"/>
<feature type="signal peptide" evidence="14">
    <location>
        <begin position="1"/>
        <end position="27"/>
    </location>
</feature>
<evidence type="ECO:0000259" key="16">
    <source>
        <dbReference type="PROSITE" id="PS51910"/>
    </source>
</evidence>
<sequence>MTLTKRPYRLLMLLFFTVLLSSAAISAAECSKTKLCATGCCSSAGYCGTTKDHCGKGCLSTCDFKLECEKSNPCKGNACCSKYGHCGLVPDFCGKDCVAGCDAKGECDPGCFGSKFANHTKCPLNVCCSNHGYCGTTKDFCGKKTVNRPSCSAKGPMRRVVGYIEGWASKRSCDSFRPSNIPDGIYTHINFAFASIDPKTFQIVPASSKVPALYRELTRKKKIDPKLKVFIAIGGWAFNDPGPTVTTFSDIARSDANQRTFIKSLISFMATYGFDGVDIDWEYPAADDREGREEDFFNLPKFLSNIKSALKQSGERNGLSIAIPASYWYLQHFDLEKISKYVDPFNVMSYDFHGAWDTPKSWLGNHLNSHTNLTEIKEAFDLLWRNDVDPDQVNMGLAFYARTFTPSSSGCKSPACLFDACGPSEPCTDAVGVMSNPEIMRKLGGKIGSGDLDKTAAIKTLKFGTTWLIYDDVDTWKLKLDFARSQCLGGAMVWAISQDTSEGKFSKQLQEATGYKSKGVTKFNGTKSLGGGVFIETTESEANADGQTAQKHEIMTDRTGCDGNGSRTFCCPHKEQPFCQWPFHNNGACKPGCPYDDMVEVASLRLSCDSCKAQVACCRGDTKALDVYRQYKWYGKESECATDFGEKQCGWSSKFNSPLVSSWSGSGAQVCYDSDGKEGTRPLCEDARDESKPHFANCIWSDDYYMGRRDTVSTGTCNSNCPKGMVKVALQSENNRCGKGTSAYCCDITATYDLTDVGDDELESALKEWAKNPTCPNLSLLTKSMLSSRSLDNMALNVGDGLSDLAERDAPHTIPGGIIVALAFRGMMIAPPGSRSVSDLRSLVNRYITPVFAHITGDYLVGMLWDLRDLVEETLLAAWGFICNIDAEEQEAQKEVGQHIGKLNSELACQIPSLDTYDPGSLEDPRDQSDDDFISDFFGPSETYINGDKREALAKKTGDDKMLYVKDNRGGDCSSATVEDDGKPNDGKKWVSEHILELQTVPMFIEYSMGVHNKLLNKPGPSKLGIEVPDNPTSSANMPPCSMWKTAFMDGFPAWDSQHKETPRETLFTILGSTTNAKHMVNTESKLNGLKAKIWDFNEPISDGNWRKRYASLTRLSSTHAFEQLQVIEQVFGYLLKPGVNEKLVDTYSDVKAFLKDFEALYRKEYPKTPVLDLDKLWTTFMRDLTTKMKAWTKKWLIYRAQQMADAWAAEASRRLAMIAGAKSPVTAAAILSYAQEALTIPDKANERVDKHGISIDKFRPNDIFK</sequence>
<evidence type="ECO:0000313" key="18">
    <source>
        <dbReference type="Proteomes" id="UP000737391"/>
    </source>
</evidence>
<keyword evidence="9" id="KW-0119">Carbohydrate metabolism</keyword>
<accession>A0A9P5B4K0</accession>
<dbReference type="InterPro" id="IPR011583">
    <property type="entry name" value="Chitinase_II/V-like_cat"/>
</dbReference>
<dbReference type="InterPro" id="IPR018371">
    <property type="entry name" value="Chitin-binding_1_CS"/>
</dbReference>
<evidence type="ECO:0000256" key="4">
    <source>
        <dbReference type="ARBA" id="ARBA00012729"/>
    </source>
</evidence>
<dbReference type="InterPro" id="IPR001579">
    <property type="entry name" value="Glyco_hydro_18_chit_AS"/>
</dbReference>
<evidence type="ECO:0000256" key="11">
    <source>
        <dbReference type="ARBA" id="ARBA00023326"/>
    </source>
</evidence>
<dbReference type="OrthoDB" id="73875at2759"/>